<sequence>MDYPTASNSIDSPTTTYRDKADGPTFSHHEHHESNDDRIDEDALQLTSFGQYRAFLKPYFAEFVGTMFLVIFGTGANCQVSLSNNQNVSPASKGTYTSVGFGFAVGIGLGVWISAARSGGHINPAVTIALATFRGFSWSKVPGYIFSQLMGGIIGAALVYADYYHAINVYEGGTGVRTLATAGNFGTFPLAYMTNGAAFFSEFLGTALLVIVVFMATDPGNAIPSAAVPFLLFIVLLGIGLCLGMETGFAVNPARDLGPRILTSIVGYGGAVYSFRNQYWLWGGVLAPILGGLIGGLCYELLFSDGGRFKNAIYLPRSSHTAAGKAAV</sequence>
<evidence type="ECO:0000256" key="9">
    <source>
        <dbReference type="RuleBase" id="RU000477"/>
    </source>
</evidence>
<evidence type="ECO:0000256" key="5">
    <source>
        <dbReference type="ARBA" id="ARBA00022737"/>
    </source>
</evidence>
<dbReference type="GO" id="GO:0015250">
    <property type="term" value="F:water channel activity"/>
    <property type="evidence" value="ECO:0007669"/>
    <property type="project" value="TreeGrafter"/>
</dbReference>
<dbReference type="SUPFAM" id="SSF81338">
    <property type="entry name" value="Aquaporin-like"/>
    <property type="match status" value="1"/>
</dbReference>
<dbReference type="AlphaFoldDB" id="A0AA38UGH5"/>
<feature type="transmembrane region" description="Helical" evidence="11">
    <location>
        <begin position="281"/>
        <end position="302"/>
    </location>
</feature>
<dbReference type="Gene3D" id="1.20.1080.10">
    <property type="entry name" value="Glycerol uptake facilitator protein"/>
    <property type="match status" value="1"/>
</dbReference>
<dbReference type="CDD" id="cd00333">
    <property type="entry name" value="MIP"/>
    <property type="match status" value="1"/>
</dbReference>
<feature type="transmembrane region" description="Helical" evidence="11">
    <location>
        <begin position="197"/>
        <end position="216"/>
    </location>
</feature>
<dbReference type="InterPro" id="IPR000425">
    <property type="entry name" value="MIP"/>
</dbReference>
<dbReference type="GO" id="GO:0015254">
    <property type="term" value="F:glycerol channel activity"/>
    <property type="evidence" value="ECO:0007669"/>
    <property type="project" value="TreeGrafter"/>
</dbReference>
<gene>
    <name evidence="12" type="ORF">F5878DRAFT_43518</name>
</gene>
<proteinExistence type="inferred from homology"/>
<comment type="similarity">
    <text evidence="2 9">Belongs to the MIP/aquaporin (TC 1.A.8) family.</text>
</comment>
<evidence type="ECO:0000256" key="3">
    <source>
        <dbReference type="ARBA" id="ARBA00022448"/>
    </source>
</evidence>
<dbReference type="PRINTS" id="PR00783">
    <property type="entry name" value="MINTRINSICP"/>
</dbReference>
<evidence type="ECO:0000256" key="6">
    <source>
        <dbReference type="ARBA" id="ARBA00022989"/>
    </source>
</evidence>
<protein>
    <submittedName>
        <fullName evidence="12">Aquaporin 4</fullName>
    </submittedName>
</protein>
<evidence type="ECO:0000256" key="10">
    <source>
        <dbReference type="SAM" id="MobiDB-lite"/>
    </source>
</evidence>
<evidence type="ECO:0000313" key="12">
    <source>
        <dbReference type="EMBL" id="KAJ3840942.1"/>
    </source>
</evidence>
<evidence type="ECO:0000256" key="4">
    <source>
        <dbReference type="ARBA" id="ARBA00022692"/>
    </source>
</evidence>
<dbReference type="Proteomes" id="UP001163846">
    <property type="component" value="Unassembled WGS sequence"/>
</dbReference>
<dbReference type="EMBL" id="MU806058">
    <property type="protein sequence ID" value="KAJ3840942.1"/>
    <property type="molecule type" value="Genomic_DNA"/>
</dbReference>
<feature type="transmembrane region" description="Helical" evidence="11">
    <location>
        <begin position="222"/>
        <end position="245"/>
    </location>
</feature>
<evidence type="ECO:0000256" key="11">
    <source>
        <dbReference type="SAM" id="Phobius"/>
    </source>
</evidence>
<dbReference type="Pfam" id="PF00230">
    <property type="entry name" value="MIP"/>
    <property type="match status" value="1"/>
</dbReference>
<dbReference type="PANTHER" id="PTHR43829:SF9">
    <property type="entry name" value="AQUAPORIN-9"/>
    <property type="match status" value="1"/>
</dbReference>
<feature type="transmembrane region" description="Helical" evidence="11">
    <location>
        <begin position="96"/>
        <end position="115"/>
    </location>
</feature>
<evidence type="ECO:0000256" key="7">
    <source>
        <dbReference type="ARBA" id="ARBA00023136"/>
    </source>
</evidence>
<comment type="catalytic activity">
    <reaction evidence="8">
        <text>H2O(in) = H2O(out)</text>
        <dbReference type="Rhea" id="RHEA:29667"/>
        <dbReference type="ChEBI" id="CHEBI:15377"/>
    </reaction>
</comment>
<dbReference type="InterPro" id="IPR023271">
    <property type="entry name" value="Aquaporin-like"/>
</dbReference>
<dbReference type="NCBIfam" id="TIGR00861">
    <property type="entry name" value="MIP"/>
    <property type="match status" value="1"/>
</dbReference>
<feature type="transmembrane region" description="Helical" evidence="11">
    <location>
        <begin position="59"/>
        <end position="76"/>
    </location>
</feature>
<comment type="subcellular location">
    <subcellularLocation>
        <location evidence="1">Membrane</location>
        <topology evidence="1">Multi-pass membrane protein</topology>
    </subcellularLocation>
</comment>
<evidence type="ECO:0000313" key="13">
    <source>
        <dbReference type="Proteomes" id="UP001163846"/>
    </source>
</evidence>
<evidence type="ECO:0000256" key="1">
    <source>
        <dbReference type="ARBA" id="ARBA00004141"/>
    </source>
</evidence>
<reference evidence="12" key="1">
    <citation type="submission" date="2022-08" db="EMBL/GenBank/DDBJ databases">
        <authorList>
            <consortium name="DOE Joint Genome Institute"/>
            <person name="Min B."/>
            <person name="Riley R."/>
            <person name="Sierra-Patev S."/>
            <person name="Naranjo-Ortiz M."/>
            <person name="Looney B."/>
            <person name="Konkel Z."/>
            <person name="Slot J.C."/>
            <person name="Sakamoto Y."/>
            <person name="Steenwyk J.L."/>
            <person name="Rokas A."/>
            <person name="Carro J."/>
            <person name="Camarero S."/>
            <person name="Ferreira P."/>
            <person name="Molpeceres G."/>
            <person name="Ruiz-Duenas F.J."/>
            <person name="Serrano A."/>
            <person name="Henrissat B."/>
            <person name="Drula E."/>
            <person name="Hughes K.W."/>
            <person name="Mata J.L."/>
            <person name="Ishikawa N.K."/>
            <person name="Vargas-Isla R."/>
            <person name="Ushijima S."/>
            <person name="Smith C.A."/>
            <person name="Ahrendt S."/>
            <person name="Andreopoulos W."/>
            <person name="He G."/>
            <person name="Labutti K."/>
            <person name="Lipzen A."/>
            <person name="Ng V."/>
            <person name="Sandor L."/>
            <person name="Barry K."/>
            <person name="Martinez A.T."/>
            <person name="Xiao Y."/>
            <person name="Gibbons J.G."/>
            <person name="Terashima K."/>
            <person name="Hibbett D.S."/>
            <person name="Grigoriev I.V."/>
        </authorList>
    </citation>
    <scope>NUCLEOTIDE SEQUENCE</scope>
    <source>
        <strain evidence="12">TFB9207</strain>
    </source>
</reference>
<keyword evidence="4 9" id="KW-0812">Transmembrane</keyword>
<feature type="region of interest" description="Disordered" evidence="10">
    <location>
        <begin position="1"/>
        <end position="37"/>
    </location>
</feature>
<organism evidence="12 13">
    <name type="scientific">Lentinula raphanica</name>
    <dbReference type="NCBI Taxonomy" id="153919"/>
    <lineage>
        <taxon>Eukaryota</taxon>
        <taxon>Fungi</taxon>
        <taxon>Dikarya</taxon>
        <taxon>Basidiomycota</taxon>
        <taxon>Agaricomycotina</taxon>
        <taxon>Agaricomycetes</taxon>
        <taxon>Agaricomycetidae</taxon>
        <taxon>Agaricales</taxon>
        <taxon>Marasmiineae</taxon>
        <taxon>Omphalotaceae</taxon>
        <taxon>Lentinula</taxon>
    </lineage>
</organism>
<feature type="compositionally biased region" description="Basic and acidic residues" evidence="10">
    <location>
        <begin position="17"/>
        <end position="37"/>
    </location>
</feature>
<dbReference type="InterPro" id="IPR022357">
    <property type="entry name" value="MIP_CS"/>
</dbReference>
<keyword evidence="6 11" id="KW-1133">Transmembrane helix</keyword>
<feature type="transmembrane region" description="Helical" evidence="11">
    <location>
        <begin position="257"/>
        <end position="275"/>
    </location>
</feature>
<dbReference type="GO" id="GO:0005886">
    <property type="term" value="C:plasma membrane"/>
    <property type="evidence" value="ECO:0007669"/>
    <property type="project" value="TreeGrafter"/>
</dbReference>
<accession>A0AA38UGH5</accession>
<keyword evidence="3 9" id="KW-0813">Transport</keyword>
<keyword evidence="13" id="KW-1185">Reference proteome</keyword>
<comment type="caution">
    <text evidence="12">The sequence shown here is derived from an EMBL/GenBank/DDBJ whole genome shotgun (WGS) entry which is preliminary data.</text>
</comment>
<name>A0AA38UGH5_9AGAR</name>
<dbReference type="PROSITE" id="PS00221">
    <property type="entry name" value="MIP"/>
    <property type="match status" value="1"/>
</dbReference>
<evidence type="ECO:0000256" key="2">
    <source>
        <dbReference type="ARBA" id="ARBA00006175"/>
    </source>
</evidence>
<dbReference type="PANTHER" id="PTHR43829">
    <property type="entry name" value="AQUAPORIN OR AQUAGLYCEROPORIN RELATED"/>
    <property type="match status" value="1"/>
</dbReference>
<dbReference type="InterPro" id="IPR050363">
    <property type="entry name" value="MIP/Aquaporin"/>
</dbReference>
<keyword evidence="5" id="KW-0677">Repeat</keyword>
<feature type="compositionally biased region" description="Polar residues" evidence="10">
    <location>
        <begin position="1"/>
        <end position="16"/>
    </location>
</feature>
<keyword evidence="7 11" id="KW-0472">Membrane</keyword>
<evidence type="ECO:0000256" key="8">
    <source>
        <dbReference type="ARBA" id="ARBA00034651"/>
    </source>
</evidence>